<dbReference type="AlphaFoldDB" id="A0A1I3LA32"/>
<evidence type="ECO:0000313" key="3">
    <source>
        <dbReference type="Proteomes" id="UP000199559"/>
    </source>
</evidence>
<proteinExistence type="predicted"/>
<sequence>MKNAIKLLSIFILLLSFLSCENEPIGGLNINAEEVIAVHSELYNNLARMTDDPEEELPVTCVDFNYPITMYAFDADLQLLTTTLIQNDALFLTYLNNLEDDYSISISYPITTQLEDGTTFTINNNQELKENIESCIEEVEAIEAEACLFLINNCVWKVGYTRDMDNTYLGAVFNEDNGSTAFTHNDQLLFGSWSTLFIEGEIHINISLNNSGIIGDYFNYDWKVDYLDSNSLKLTHEEKSFVIHQYCDDDYAQCTNFSFEECELEATPGVAEFIFDNYAFCITNILQIDSATTNLIYFETEEDAENNTNPIPSDQVYLNTSQFQNVYIRVENLTEDTSYTISILIIAQPC</sequence>
<dbReference type="STRING" id="1144750.SAMN05443431_102293"/>
<evidence type="ECO:0000313" key="2">
    <source>
        <dbReference type="EMBL" id="SFI81255.1"/>
    </source>
</evidence>
<evidence type="ECO:0000256" key="1">
    <source>
        <dbReference type="SAM" id="SignalP"/>
    </source>
</evidence>
<feature type="signal peptide" evidence="1">
    <location>
        <begin position="1"/>
        <end position="21"/>
    </location>
</feature>
<keyword evidence="1" id="KW-0732">Signal</keyword>
<keyword evidence="3" id="KW-1185">Reference proteome</keyword>
<accession>A0A1I3LA32</accession>
<dbReference type="RefSeq" id="WP_143067784.1">
    <property type="nucleotide sequence ID" value="NZ_FORM01000002.1"/>
</dbReference>
<reference evidence="3" key="1">
    <citation type="submission" date="2016-10" db="EMBL/GenBank/DDBJ databases">
        <authorList>
            <person name="Varghese N."/>
            <person name="Submissions S."/>
        </authorList>
    </citation>
    <scope>NUCLEOTIDE SEQUENCE [LARGE SCALE GENOMIC DNA]</scope>
    <source>
        <strain evidence="3">DSM 28881</strain>
    </source>
</reference>
<organism evidence="2 3">
    <name type="scientific">Olleya namhaensis</name>
    <dbReference type="NCBI Taxonomy" id="1144750"/>
    <lineage>
        <taxon>Bacteria</taxon>
        <taxon>Pseudomonadati</taxon>
        <taxon>Bacteroidota</taxon>
        <taxon>Flavobacteriia</taxon>
        <taxon>Flavobacteriales</taxon>
        <taxon>Flavobacteriaceae</taxon>
    </lineage>
</organism>
<dbReference type="Proteomes" id="UP000199559">
    <property type="component" value="Unassembled WGS sequence"/>
</dbReference>
<dbReference type="PROSITE" id="PS51257">
    <property type="entry name" value="PROKAR_LIPOPROTEIN"/>
    <property type="match status" value="1"/>
</dbReference>
<name>A0A1I3LA32_9FLAO</name>
<feature type="chain" id="PRO_5011773367" evidence="1">
    <location>
        <begin position="22"/>
        <end position="350"/>
    </location>
</feature>
<dbReference type="EMBL" id="FORM01000002">
    <property type="protein sequence ID" value="SFI81255.1"/>
    <property type="molecule type" value="Genomic_DNA"/>
</dbReference>
<gene>
    <name evidence="2" type="ORF">SAMN05443431_102293</name>
</gene>
<protein>
    <submittedName>
        <fullName evidence="2">Uncharacterized protein</fullName>
    </submittedName>
</protein>